<evidence type="ECO:0000313" key="3">
    <source>
        <dbReference type="Proteomes" id="UP000284451"/>
    </source>
</evidence>
<reference evidence="2 3" key="1">
    <citation type="submission" date="2019-01" db="EMBL/GenBank/DDBJ databases">
        <title>Sinorhodobacter populi sp. nov. isolated from the symptomatic bark tissue of Populus euramericana canker.</title>
        <authorList>
            <person name="Xu G."/>
        </authorList>
    </citation>
    <scope>NUCLEOTIDE SEQUENCE [LARGE SCALE GENOMIC DNA]</scope>
    <source>
        <strain evidence="2 3">07D10-4-3</strain>
    </source>
</reference>
<organism evidence="2 3">
    <name type="scientific">Paenirhodobacter populi</name>
    <dbReference type="NCBI Taxonomy" id="2306993"/>
    <lineage>
        <taxon>Bacteria</taxon>
        <taxon>Pseudomonadati</taxon>
        <taxon>Pseudomonadota</taxon>
        <taxon>Alphaproteobacteria</taxon>
        <taxon>Rhodobacterales</taxon>
        <taxon>Rhodobacter group</taxon>
        <taxon>Paenirhodobacter</taxon>
    </lineage>
</organism>
<gene>
    <name evidence="2" type="ORF">D2T29_12925</name>
</gene>
<dbReference type="InterPro" id="IPR005090">
    <property type="entry name" value="RepC_N"/>
</dbReference>
<accession>A0A443KCP8</accession>
<dbReference type="EMBL" id="SAUY01000015">
    <property type="protein sequence ID" value="RWR30568.1"/>
    <property type="molecule type" value="Genomic_DNA"/>
</dbReference>
<name>A0A443KCP8_9RHOB</name>
<comment type="caution">
    <text evidence="2">The sequence shown here is derived from an EMBL/GenBank/DDBJ whole genome shotgun (WGS) entry which is preliminary data.</text>
</comment>
<feature type="domain" description="Plasmid replication protein C N-terminal" evidence="1">
    <location>
        <begin position="41"/>
        <end position="182"/>
    </location>
</feature>
<dbReference type="Pfam" id="PF03428">
    <property type="entry name" value="RP-C"/>
    <property type="match status" value="1"/>
</dbReference>
<sequence>MIYCCLDPTAEWGSGCLFIAMRTVDQSQARNAISGSATNPLMPSLWAILRNVTVLRKELELSAGCLTTLRAMISVLGGSKDASTTVYASNRTLSDRANGLCERSIRRHISILEDKGFVLRRSSSNGKRYQLSNGNAIIAFGVDLSPLLEHADSIAMAAQKVAVERSNFRMARQRLSAAIQAASEQNTPISVLDECRIALRRARSSSEIEEWLAKLEVASTPKQAPLSDASDILSAKDGHFVRQIVSINKETILNEEHTCPEVTEGSPKDTTCKEHRQYLSRDPSTSSVRRALSKAFPNAMDLVQELEQPNEAIEATASRIAPFIGVSSALFWDTIQKAGAVRAIIALLDVVQHAQKIKNAAGYFQAITLGRRRANYHPLRRIGFARTENLNDAA</sequence>
<protein>
    <recommendedName>
        <fullName evidence="1">Plasmid replication protein C N-terminal domain-containing protein</fullName>
    </recommendedName>
</protein>
<reference evidence="2 3" key="2">
    <citation type="submission" date="2019-01" db="EMBL/GenBank/DDBJ databases">
        <authorList>
            <person name="Li Y."/>
        </authorList>
    </citation>
    <scope>NUCLEOTIDE SEQUENCE [LARGE SCALE GENOMIC DNA]</scope>
    <source>
        <strain evidence="2 3">07D10-4-3</strain>
    </source>
</reference>
<evidence type="ECO:0000259" key="1">
    <source>
        <dbReference type="Pfam" id="PF03428"/>
    </source>
</evidence>
<dbReference type="Proteomes" id="UP000284451">
    <property type="component" value="Unassembled WGS sequence"/>
</dbReference>
<evidence type="ECO:0000313" key="2">
    <source>
        <dbReference type="EMBL" id="RWR30568.1"/>
    </source>
</evidence>
<dbReference type="AlphaFoldDB" id="A0A443KCP8"/>
<proteinExistence type="predicted"/>